<proteinExistence type="predicted"/>
<evidence type="ECO:0000313" key="2">
    <source>
        <dbReference type="EMBL" id="THF80660.1"/>
    </source>
</evidence>
<evidence type="ECO:0000256" key="1">
    <source>
        <dbReference type="SAM" id="MobiDB-lite"/>
    </source>
</evidence>
<organism evidence="2 3">
    <name type="scientific">Metabacillus sediminilitoris</name>
    <dbReference type="NCBI Taxonomy" id="2567941"/>
    <lineage>
        <taxon>Bacteria</taxon>
        <taxon>Bacillati</taxon>
        <taxon>Bacillota</taxon>
        <taxon>Bacilli</taxon>
        <taxon>Bacillales</taxon>
        <taxon>Bacillaceae</taxon>
        <taxon>Metabacillus</taxon>
    </lineage>
</organism>
<name>A0A4S4BZG2_9BACI</name>
<feature type="compositionally biased region" description="Basic and acidic residues" evidence="1">
    <location>
        <begin position="59"/>
        <end position="68"/>
    </location>
</feature>
<dbReference type="Proteomes" id="UP000310334">
    <property type="component" value="Unassembled WGS sequence"/>
</dbReference>
<feature type="compositionally biased region" description="Basic and acidic residues" evidence="1">
    <location>
        <begin position="28"/>
        <end position="44"/>
    </location>
</feature>
<keyword evidence="3" id="KW-1185">Reference proteome</keyword>
<comment type="caution">
    <text evidence="2">The sequence shown here is derived from an EMBL/GenBank/DDBJ whole genome shotgun (WGS) entry which is preliminary data.</text>
</comment>
<reference evidence="2 3" key="1">
    <citation type="submission" date="2019-04" db="EMBL/GenBank/DDBJ databases">
        <title>Bacillus sediminilitoris sp. nov., isolated from a tidal flat sediment on the East China Sea.</title>
        <authorList>
            <person name="Wei Y."/>
            <person name="Mao H."/>
            <person name="Fang J."/>
        </authorList>
    </citation>
    <scope>NUCLEOTIDE SEQUENCE [LARGE SCALE GENOMIC DNA]</scope>
    <source>
        <strain evidence="2 3">DSL-17</strain>
    </source>
</reference>
<protein>
    <submittedName>
        <fullName evidence="2">Uncharacterized protein</fullName>
    </submittedName>
</protein>
<gene>
    <name evidence="2" type="ORF">E6W99_09695</name>
</gene>
<dbReference type="RefSeq" id="WP_136353294.1">
    <property type="nucleotide sequence ID" value="NZ_CP046266.1"/>
</dbReference>
<sequence>MDITEILTNPLVWGVLAWLFSRLFTSKNKEETPNNQPNHKESRSRPVPTPRVNPKHAKNRVDDKTRKEVESTIHTVQHAYENIKARAEEQIDDVTVVKMQPKKNQIDDFPKVNRNANQNHLLIDRQKAVQGVVWSEILGAPRSKNPHYTRKRRHS</sequence>
<dbReference type="EMBL" id="SSNT01000006">
    <property type="protein sequence ID" value="THF80660.1"/>
    <property type="molecule type" value="Genomic_DNA"/>
</dbReference>
<feature type="region of interest" description="Disordered" evidence="1">
    <location>
        <begin position="28"/>
        <end position="68"/>
    </location>
</feature>
<dbReference type="OrthoDB" id="1798639at2"/>
<accession>A0A4S4BZG2</accession>
<evidence type="ECO:0000313" key="3">
    <source>
        <dbReference type="Proteomes" id="UP000310334"/>
    </source>
</evidence>
<dbReference type="AlphaFoldDB" id="A0A4S4BZG2"/>